<dbReference type="Proteomes" id="UP000001876">
    <property type="component" value="Unassembled WGS sequence"/>
</dbReference>
<dbReference type="AlphaFoldDB" id="C1N3V4"/>
<name>C1N3V4_MICPC</name>
<dbReference type="OMA" id="HILITEA"/>
<evidence type="ECO:0000313" key="2">
    <source>
        <dbReference type="EMBL" id="EEH53500.1"/>
    </source>
</evidence>
<dbReference type="KEGG" id="mpp:MICPUCDRAFT_42272"/>
<gene>
    <name evidence="2" type="ORF">MICPUCDRAFT_42272</name>
</gene>
<dbReference type="RefSeq" id="XP_003062681.1">
    <property type="nucleotide sequence ID" value="XM_003062635.1"/>
</dbReference>
<protein>
    <submittedName>
        <fullName evidence="2">Predicted protein</fullName>
    </submittedName>
</protein>
<feature type="region of interest" description="Disordered" evidence="1">
    <location>
        <begin position="167"/>
        <end position="205"/>
    </location>
</feature>
<keyword evidence="3" id="KW-1185">Reference proteome</keyword>
<reference evidence="2 3" key="1">
    <citation type="journal article" date="2009" name="Science">
        <title>Green evolution and dynamic adaptations revealed by genomes of the marine picoeukaryotes Micromonas.</title>
        <authorList>
            <person name="Worden A.Z."/>
            <person name="Lee J.H."/>
            <person name="Mock T."/>
            <person name="Rouze P."/>
            <person name="Simmons M.P."/>
            <person name="Aerts A.L."/>
            <person name="Allen A.E."/>
            <person name="Cuvelier M.L."/>
            <person name="Derelle E."/>
            <person name="Everett M.V."/>
            <person name="Foulon E."/>
            <person name="Grimwood J."/>
            <person name="Gundlach H."/>
            <person name="Henrissat B."/>
            <person name="Napoli C."/>
            <person name="McDonald S.M."/>
            <person name="Parker M.S."/>
            <person name="Rombauts S."/>
            <person name="Salamov A."/>
            <person name="Von Dassow P."/>
            <person name="Badger J.H."/>
            <person name="Coutinho P.M."/>
            <person name="Demir E."/>
            <person name="Dubchak I."/>
            <person name="Gentemann C."/>
            <person name="Eikrem W."/>
            <person name="Gready J.E."/>
            <person name="John U."/>
            <person name="Lanier W."/>
            <person name="Lindquist E.A."/>
            <person name="Lucas S."/>
            <person name="Mayer K.F."/>
            <person name="Moreau H."/>
            <person name="Not F."/>
            <person name="Otillar R."/>
            <person name="Panaud O."/>
            <person name="Pangilinan J."/>
            <person name="Paulsen I."/>
            <person name="Piegu B."/>
            <person name="Poliakov A."/>
            <person name="Robbens S."/>
            <person name="Schmutz J."/>
            <person name="Toulza E."/>
            <person name="Wyss T."/>
            <person name="Zelensky A."/>
            <person name="Zhou K."/>
            <person name="Armbrust E.V."/>
            <person name="Bhattacharya D."/>
            <person name="Goodenough U.W."/>
            <person name="Van de Peer Y."/>
            <person name="Grigoriev I.V."/>
        </authorList>
    </citation>
    <scope>NUCLEOTIDE SEQUENCE [LARGE SCALE GENOMIC DNA]</scope>
    <source>
        <strain evidence="2 3">CCMP1545</strain>
    </source>
</reference>
<dbReference type="EMBL" id="GG663746">
    <property type="protein sequence ID" value="EEH53500.1"/>
    <property type="molecule type" value="Genomic_DNA"/>
</dbReference>
<organism evidence="3">
    <name type="scientific">Micromonas pusilla (strain CCMP1545)</name>
    <name type="common">Picoplanktonic green alga</name>
    <dbReference type="NCBI Taxonomy" id="564608"/>
    <lineage>
        <taxon>Eukaryota</taxon>
        <taxon>Viridiplantae</taxon>
        <taxon>Chlorophyta</taxon>
        <taxon>Mamiellophyceae</taxon>
        <taxon>Mamiellales</taxon>
        <taxon>Mamiellaceae</taxon>
        <taxon>Micromonas</taxon>
    </lineage>
</organism>
<proteinExistence type="predicted"/>
<evidence type="ECO:0000256" key="1">
    <source>
        <dbReference type="SAM" id="MobiDB-lite"/>
    </source>
</evidence>
<dbReference type="GeneID" id="9687879"/>
<evidence type="ECO:0000313" key="3">
    <source>
        <dbReference type="Proteomes" id="UP000001876"/>
    </source>
</evidence>
<accession>C1N3V4</accession>
<sequence>MSSSDEADAPVSAAEEAFVQRQNAAVKRLNALGIALVRGIDEDAASPGEEEVAACRILVITKERAAAIEAAQKFAMGRDGSDSDSDDDGGFVMFDTSTGNAVVAGIADAVARAVARTSKPARFDHLLALTYALQQEDTWARDNEMWEDGDEMQSACAKLAAAWEEAPRGEHQRAARVRRGVHAPGDGGSARGFREDARERRGGHGRVVPVRLEAVNRTRSSVV</sequence>
<feature type="compositionally biased region" description="Basic and acidic residues" evidence="1">
    <location>
        <begin position="192"/>
        <end position="202"/>
    </location>
</feature>